<dbReference type="SUPFAM" id="SSF48498">
    <property type="entry name" value="Tetracyclin repressor-like, C-terminal domain"/>
    <property type="match status" value="1"/>
</dbReference>
<dbReference type="Pfam" id="PF02909">
    <property type="entry name" value="TetR_C_1"/>
    <property type="match status" value="1"/>
</dbReference>
<keyword evidence="1" id="KW-0678">Repressor</keyword>
<protein>
    <submittedName>
        <fullName evidence="7">TetR/AcrR family transcriptional regulator C-terminal domain-containing protein</fullName>
    </submittedName>
</protein>
<sequence length="188" mass="19971">MALTRQAVLDEAIRTLDAYGFADLSMRKLAGALEVQPSALYWHFANKQSLLAAIAESMLGQVAAPDPRLDWDGQVRSWAHGLRAALSSHRDGAELVASVLSMRAEGVDPTRGLVAILHRAGLRAPDARAAAAGVLHFVMGHAVDEQGHAQMQAFGVASAGPGVAPDDPDQRFAYGLELLVDGIRSRLT</sequence>
<dbReference type="Proteomes" id="UP001521931">
    <property type="component" value="Unassembled WGS sequence"/>
</dbReference>
<organism evidence="7 8">
    <name type="scientific">Arsenicicoccus bolidensis</name>
    <dbReference type="NCBI Taxonomy" id="229480"/>
    <lineage>
        <taxon>Bacteria</taxon>
        <taxon>Bacillati</taxon>
        <taxon>Actinomycetota</taxon>
        <taxon>Actinomycetes</taxon>
        <taxon>Micrococcales</taxon>
        <taxon>Intrasporangiaceae</taxon>
        <taxon>Arsenicicoccus</taxon>
    </lineage>
</organism>
<dbReference type="InterPro" id="IPR004111">
    <property type="entry name" value="Repressor_TetR_C"/>
</dbReference>
<feature type="domain" description="HTH tetR-type" evidence="6">
    <location>
        <begin position="2"/>
        <end position="62"/>
    </location>
</feature>
<name>A0ABS9Q362_9MICO</name>
<dbReference type="Pfam" id="PF00440">
    <property type="entry name" value="TetR_N"/>
    <property type="match status" value="1"/>
</dbReference>
<comment type="caution">
    <text evidence="7">The sequence shown here is derived from an EMBL/GenBank/DDBJ whole genome shotgun (WGS) entry which is preliminary data.</text>
</comment>
<evidence type="ECO:0000256" key="5">
    <source>
        <dbReference type="PROSITE-ProRule" id="PRU00335"/>
    </source>
</evidence>
<accession>A0ABS9Q362</accession>
<dbReference type="SUPFAM" id="SSF46689">
    <property type="entry name" value="Homeodomain-like"/>
    <property type="match status" value="1"/>
</dbReference>
<dbReference type="PANTHER" id="PTHR30055">
    <property type="entry name" value="HTH-TYPE TRANSCRIPTIONAL REGULATOR RUTR"/>
    <property type="match status" value="1"/>
</dbReference>
<keyword evidence="4" id="KW-0804">Transcription</keyword>
<evidence type="ECO:0000259" key="6">
    <source>
        <dbReference type="PROSITE" id="PS50977"/>
    </source>
</evidence>
<dbReference type="PRINTS" id="PR00400">
    <property type="entry name" value="TETREPRESSOR"/>
</dbReference>
<dbReference type="PROSITE" id="PS50977">
    <property type="entry name" value="HTH_TETR_2"/>
    <property type="match status" value="1"/>
</dbReference>
<dbReference type="InterPro" id="IPR009057">
    <property type="entry name" value="Homeodomain-like_sf"/>
</dbReference>
<dbReference type="RefSeq" id="WP_019286707.1">
    <property type="nucleotide sequence ID" value="NZ_DAMCVA010000169.1"/>
</dbReference>
<evidence type="ECO:0000256" key="2">
    <source>
        <dbReference type="ARBA" id="ARBA00023015"/>
    </source>
</evidence>
<dbReference type="InterPro" id="IPR003012">
    <property type="entry name" value="Tet_transcr_reg_TetR"/>
</dbReference>
<dbReference type="PRINTS" id="PR00455">
    <property type="entry name" value="HTHTETR"/>
</dbReference>
<keyword evidence="3 5" id="KW-0238">DNA-binding</keyword>
<dbReference type="InterPro" id="IPR001647">
    <property type="entry name" value="HTH_TetR"/>
</dbReference>
<evidence type="ECO:0000313" key="7">
    <source>
        <dbReference type="EMBL" id="MCG7322323.1"/>
    </source>
</evidence>
<keyword evidence="8" id="KW-1185">Reference proteome</keyword>
<proteinExistence type="predicted"/>
<gene>
    <name evidence="7" type="ORF">MHL29_10550</name>
</gene>
<evidence type="ECO:0000256" key="4">
    <source>
        <dbReference type="ARBA" id="ARBA00023163"/>
    </source>
</evidence>
<dbReference type="Gene3D" id="1.10.10.60">
    <property type="entry name" value="Homeodomain-like"/>
    <property type="match status" value="1"/>
</dbReference>
<reference evidence="7 8" key="1">
    <citation type="submission" date="2022-02" db="EMBL/GenBank/DDBJ databases">
        <title>Uncovering new skin microbiome diversity through culturing and metagenomics.</title>
        <authorList>
            <person name="Conlan S."/>
            <person name="Deming C."/>
            <person name="Nisc Comparative Sequencing Program N."/>
            <person name="Segre J.A."/>
        </authorList>
    </citation>
    <scope>NUCLEOTIDE SEQUENCE [LARGE SCALE GENOMIC DNA]</scope>
    <source>
        <strain evidence="7 8">ACRQZ</strain>
    </source>
</reference>
<dbReference type="Gene3D" id="1.10.357.10">
    <property type="entry name" value="Tetracycline Repressor, domain 2"/>
    <property type="match status" value="1"/>
</dbReference>
<dbReference type="InterPro" id="IPR050109">
    <property type="entry name" value="HTH-type_TetR-like_transc_reg"/>
</dbReference>
<evidence type="ECO:0000313" key="8">
    <source>
        <dbReference type="Proteomes" id="UP001521931"/>
    </source>
</evidence>
<dbReference type="PANTHER" id="PTHR30055:SF151">
    <property type="entry name" value="TRANSCRIPTIONAL REGULATORY PROTEIN"/>
    <property type="match status" value="1"/>
</dbReference>
<evidence type="ECO:0000256" key="3">
    <source>
        <dbReference type="ARBA" id="ARBA00023125"/>
    </source>
</evidence>
<evidence type="ECO:0000256" key="1">
    <source>
        <dbReference type="ARBA" id="ARBA00022491"/>
    </source>
</evidence>
<feature type="DNA-binding region" description="H-T-H motif" evidence="5">
    <location>
        <begin position="25"/>
        <end position="44"/>
    </location>
</feature>
<keyword evidence="2" id="KW-0805">Transcription regulation</keyword>
<dbReference type="EMBL" id="JAKRCV010000031">
    <property type="protein sequence ID" value="MCG7322323.1"/>
    <property type="molecule type" value="Genomic_DNA"/>
</dbReference>
<dbReference type="InterPro" id="IPR036271">
    <property type="entry name" value="Tet_transcr_reg_TetR-rel_C_sf"/>
</dbReference>